<dbReference type="Pfam" id="PF00400">
    <property type="entry name" value="WD40"/>
    <property type="match status" value="1"/>
</dbReference>
<keyword evidence="2" id="KW-0853">WD repeat</keyword>
<evidence type="ECO:0000256" key="4">
    <source>
        <dbReference type="ARBA" id="ARBA00023242"/>
    </source>
</evidence>
<dbReference type="InterPro" id="IPR036322">
    <property type="entry name" value="WD40_repeat_dom_sf"/>
</dbReference>
<evidence type="ECO:0000256" key="3">
    <source>
        <dbReference type="ARBA" id="ARBA00022737"/>
    </source>
</evidence>
<evidence type="ECO:0000313" key="6">
    <source>
        <dbReference type="EMBL" id="CAG9838676.1"/>
    </source>
</evidence>
<reference evidence="6" key="1">
    <citation type="submission" date="2022-01" db="EMBL/GenBank/DDBJ databases">
        <authorList>
            <person name="King R."/>
        </authorList>
    </citation>
    <scope>NUCLEOTIDE SEQUENCE</scope>
</reference>
<dbReference type="InterPro" id="IPR012972">
    <property type="entry name" value="NLE"/>
</dbReference>
<feature type="domain" description="NLE" evidence="5">
    <location>
        <begin position="9"/>
        <end position="76"/>
    </location>
</feature>
<evidence type="ECO:0000256" key="1">
    <source>
        <dbReference type="ARBA" id="ARBA00004123"/>
    </source>
</evidence>
<dbReference type="PANTHER" id="PTHR19855">
    <property type="entry name" value="WD40 REPEAT PROTEIN 12, 37"/>
    <property type="match status" value="1"/>
</dbReference>
<evidence type="ECO:0000259" key="5">
    <source>
        <dbReference type="Pfam" id="PF08154"/>
    </source>
</evidence>
<dbReference type="SMART" id="SM00320">
    <property type="entry name" value="WD40"/>
    <property type="match status" value="2"/>
</dbReference>
<proteinExistence type="predicted"/>
<organism evidence="6 7">
    <name type="scientific">Diabrotica balteata</name>
    <name type="common">Banded cucumber beetle</name>
    <dbReference type="NCBI Taxonomy" id="107213"/>
    <lineage>
        <taxon>Eukaryota</taxon>
        <taxon>Metazoa</taxon>
        <taxon>Ecdysozoa</taxon>
        <taxon>Arthropoda</taxon>
        <taxon>Hexapoda</taxon>
        <taxon>Insecta</taxon>
        <taxon>Pterygota</taxon>
        <taxon>Neoptera</taxon>
        <taxon>Endopterygota</taxon>
        <taxon>Coleoptera</taxon>
        <taxon>Polyphaga</taxon>
        <taxon>Cucujiformia</taxon>
        <taxon>Chrysomeloidea</taxon>
        <taxon>Chrysomelidae</taxon>
        <taxon>Galerucinae</taxon>
        <taxon>Diabroticina</taxon>
        <taxon>Diabroticites</taxon>
        <taxon>Diabrotica</taxon>
    </lineage>
</organism>
<gene>
    <name evidence="6" type="ORF">DIABBA_LOCUS11527</name>
</gene>
<keyword evidence="4" id="KW-0539">Nucleus</keyword>
<name>A0A9N9XGQ1_DIABA</name>
<evidence type="ECO:0000313" key="7">
    <source>
        <dbReference type="Proteomes" id="UP001153709"/>
    </source>
</evidence>
<keyword evidence="3" id="KW-0677">Repeat</keyword>
<evidence type="ECO:0000256" key="2">
    <source>
        <dbReference type="ARBA" id="ARBA00022574"/>
    </source>
</evidence>
<dbReference type="GO" id="GO:0005634">
    <property type="term" value="C:nucleus"/>
    <property type="evidence" value="ECO:0007669"/>
    <property type="project" value="UniProtKB-SubCell"/>
</dbReference>
<keyword evidence="7" id="KW-1185">Reference proteome</keyword>
<dbReference type="EMBL" id="OU898283">
    <property type="protein sequence ID" value="CAG9838676.1"/>
    <property type="molecule type" value="Genomic_DNA"/>
</dbReference>
<accession>A0A9N9XGQ1</accession>
<dbReference type="InterPro" id="IPR015943">
    <property type="entry name" value="WD40/YVTN_repeat-like_dom_sf"/>
</dbReference>
<dbReference type="AlphaFoldDB" id="A0A9N9XGQ1"/>
<dbReference type="Proteomes" id="UP001153709">
    <property type="component" value="Chromosome 8"/>
</dbReference>
<sequence>MQGSSEGQLQIRLITKQEIYAVPDLPLSVPQAINSNSLNELLNQLLKESNPDFLKPKDFDFLAIGELLRQPLIDHLQERNVSTETTVEVEYLERTPAPEPKDSLLHDDWVCGIETSDKWILTGCYDNSVNIWSTHGKIITSLKEHRNVVKAVAWVDKTDPSKGFISVSHDLTGLMWSFEPGTDNVVPQAVLRGHERGIDSVGVSPNSFKNSDRWMGYKLKIMVNFH</sequence>
<dbReference type="Gene3D" id="2.130.10.10">
    <property type="entry name" value="YVTN repeat-like/Quinoprotein amine dehydrogenase"/>
    <property type="match status" value="1"/>
</dbReference>
<protein>
    <recommendedName>
        <fullName evidence="5">NLE domain-containing protein</fullName>
    </recommendedName>
</protein>
<dbReference type="OrthoDB" id="10251381at2759"/>
<dbReference type="Pfam" id="PF08154">
    <property type="entry name" value="NLE"/>
    <property type="match status" value="1"/>
</dbReference>
<comment type="subcellular location">
    <subcellularLocation>
        <location evidence="1">Nucleus</location>
    </subcellularLocation>
</comment>
<dbReference type="PANTHER" id="PTHR19855:SF11">
    <property type="entry name" value="RIBOSOME BIOGENESIS PROTEIN WDR12"/>
    <property type="match status" value="1"/>
</dbReference>
<dbReference type="SUPFAM" id="SSF50978">
    <property type="entry name" value="WD40 repeat-like"/>
    <property type="match status" value="1"/>
</dbReference>
<dbReference type="InterPro" id="IPR001680">
    <property type="entry name" value="WD40_rpt"/>
</dbReference>